<sequence length="135" mass="15373">MTHPPTDPQPSPIVWRHTWPERGPDFVASIAGGRIGRIHKTHPDAIAHREWVWSLAYRPRSRIPMQGRVHTKQEAADAIRASLGIEMQWLAKQSQPLSLRPADPGPDPRLDWMRPPVRIIIGRDVPWPEGWGKNA</sequence>
<keyword evidence="2" id="KW-1185">Reference proteome</keyword>
<gene>
    <name evidence="1" type="ORF">FF100_05040</name>
</gene>
<comment type="caution">
    <text evidence="1">The sequence shown here is derived from an EMBL/GenBank/DDBJ whole genome shotgun (WGS) entry which is preliminary data.</text>
</comment>
<dbReference type="RefSeq" id="WP_139034483.1">
    <property type="nucleotide sequence ID" value="NZ_VDDA01000002.1"/>
</dbReference>
<protein>
    <submittedName>
        <fullName evidence="1">Uncharacterized protein</fullName>
    </submittedName>
</protein>
<dbReference type="Proteomes" id="UP000305267">
    <property type="component" value="Unassembled WGS sequence"/>
</dbReference>
<dbReference type="AlphaFoldDB" id="A0A5C4LQ17"/>
<proteinExistence type="predicted"/>
<evidence type="ECO:0000313" key="1">
    <source>
        <dbReference type="EMBL" id="TNC14942.1"/>
    </source>
</evidence>
<accession>A0A5C4LQ17</accession>
<dbReference type="OrthoDB" id="7995555at2"/>
<organism evidence="1 2">
    <name type="scientific">Methylobacterium terricola</name>
    <dbReference type="NCBI Taxonomy" id="2583531"/>
    <lineage>
        <taxon>Bacteria</taxon>
        <taxon>Pseudomonadati</taxon>
        <taxon>Pseudomonadota</taxon>
        <taxon>Alphaproteobacteria</taxon>
        <taxon>Hyphomicrobiales</taxon>
        <taxon>Methylobacteriaceae</taxon>
        <taxon>Methylobacterium</taxon>
    </lineage>
</organism>
<reference evidence="1 2" key="1">
    <citation type="submission" date="2019-06" db="EMBL/GenBank/DDBJ databases">
        <title>Genome of Methylobacterium sp. 17Sr1-39.</title>
        <authorList>
            <person name="Seo T."/>
        </authorList>
    </citation>
    <scope>NUCLEOTIDE SEQUENCE [LARGE SCALE GENOMIC DNA]</scope>
    <source>
        <strain evidence="1 2">17Sr1-39</strain>
    </source>
</reference>
<dbReference type="EMBL" id="VDDA01000002">
    <property type="protein sequence ID" value="TNC14942.1"/>
    <property type="molecule type" value="Genomic_DNA"/>
</dbReference>
<name>A0A5C4LQ17_9HYPH</name>
<evidence type="ECO:0000313" key="2">
    <source>
        <dbReference type="Proteomes" id="UP000305267"/>
    </source>
</evidence>